<feature type="compositionally biased region" description="Basic and acidic residues" evidence="1">
    <location>
        <begin position="191"/>
        <end position="205"/>
    </location>
</feature>
<organism evidence="2 3">
    <name type="scientific">Tigriopus californicus</name>
    <name type="common">Marine copepod</name>
    <dbReference type="NCBI Taxonomy" id="6832"/>
    <lineage>
        <taxon>Eukaryota</taxon>
        <taxon>Metazoa</taxon>
        <taxon>Ecdysozoa</taxon>
        <taxon>Arthropoda</taxon>
        <taxon>Crustacea</taxon>
        <taxon>Multicrustacea</taxon>
        <taxon>Hexanauplia</taxon>
        <taxon>Copepoda</taxon>
        <taxon>Harpacticoida</taxon>
        <taxon>Harpacticidae</taxon>
        <taxon>Tigriopus</taxon>
    </lineage>
</organism>
<dbReference type="Proteomes" id="UP000318571">
    <property type="component" value="Chromosome 6"/>
</dbReference>
<feature type="compositionally biased region" description="Low complexity" evidence="1">
    <location>
        <begin position="14"/>
        <end position="24"/>
    </location>
</feature>
<name>A0A553PQF3_TIGCA</name>
<evidence type="ECO:0000256" key="1">
    <source>
        <dbReference type="SAM" id="MobiDB-lite"/>
    </source>
</evidence>
<evidence type="ECO:0000313" key="2">
    <source>
        <dbReference type="EMBL" id="TRY79918.1"/>
    </source>
</evidence>
<evidence type="ECO:0000313" key="3">
    <source>
        <dbReference type="Proteomes" id="UP000318571"/>
    </source>
</evidence>
<keyword evidence="3" id="KW-1185">Reference proteome</keyword>
<accession>A0A553PQF3</accession>
<reference evidence="2 3" key="1">
    <citation type="journal article" date="2018" name="Nat. Ecol. Evol.">
        <title>Genomic signatures of mitonuclear coevolution across populations of Tigriopus californicus.</title>
        <authorList>
            <person name="Barreto F.S."/>
            <person name="Watson E.T."/>
            <person name="Lima T.G."/>
            <person name="Willett C.S."/>
            <person name="Edmands S."/>
            <person name="Li W."/>
            <person name="Burton R.S."/>
        </authorList>
    </citation>
    <scope>NUCLEOTIDE SEQUENCE [LARGE SCALE GENOMIC DNA]</scope>
    <source>
        <strain evidence="2 3">San Diego</strain>
    </source>
</reference>
<proteinExistence type="predicted"/>
<feature type="compositionally biased region" description="Gly residues" evidence="1">
    <location>
        <begin position="37"/>
        <end position="46"/>
    </location>
</feature>
<gene>
    <name evidence="2" type="ORF">TCAL_16076</name>
</gene>
<protein>
    <submittedName>
        <fullName evidence="2">Uncharacterized protein</fullName>
    </submittedName>
</protein>
<dbReference type="AlphaFoldDB" id="A0A553PQF3"/>
<feature type="compositionally biased region" description="Basic and acidic residues" evidence="1">
    <location>
        <begin position="168"/>
        <end position="184"/>
    </location>
</feature>
<feature type="region of interest" description="Disordered" evidence="1">
    <location>
        <begin position="1"/>
        <end position="64"/>
    </location>
</feature>
<sequence>MAHNEGDPQPLANPFGSPSSSPGFIAFHSSTPVGSPRVGGGGGEGGSQFKPRRGARGAGGGRGHLRGGNWDRFGAFQDQQKQHLNGKSILLRLTYRLPILLRTAILLFWRTHWKSRVFSDHSNIFHENIYVVMRDLIAHGKGTRVHGETPGVAAAHSVVREATTGHSDFSREIEGAGEDTRAEDTPIPNFTRDRSKEKEEITTPP</sequence>
<comment type="caution">
    <text evidence="2">The sequence shown here is derived from an EMBL/GenBank/DDBJ whole genome shotgun (WGS) entry which is preliminary data.</text>
</comment>
<dbReference type="EMBL" id="VCGU01000002">
    <property type="protein sequence ID" value="TRY79918.1"/>
    <property type="molecule type" value="Genomic_DNA"/>
</dbReference>
<feature type="region of interest" description="Disordered" evidence="1">
    <location>
        <begin position="163"/>
        <end position="205"/>
    </location>
</feature>